<dbReference type="Gene3D" id="3.30.2010.10">
    <property type="entry name" value="Metalloproteases ('zincins'), catalytic domain"/>
    <property type="match status" value="1"/>
</dbReference>
<dbReference type="InterPro" id="IPR006640">
    <property type="entry name" value="SprT-like_domain"/>
</dbReference>
<dbReference type="AlphaFoldDB" id="A0AAE9VN45"/>
<dbReference type="Pfam" id="PF10263">
    <property type="entry name" value="SprT-like"/>
    <property type="match status" value="1"/>
</dbReference>
<keyword evidence="2" id="KW-0482">Metalloprotease</keyword>
<dbReference type="EMBL" id="CP114976">
    <property type="protein sequence ID" value="WBE24318.1"/>
    <property type="molecule type" value="Genomic_DNA"/>
</dbReference>
<dbReference type="PANTHER" id="PTHR38773:SF1">
    <property type="entry name" value="PROTEIN SPRT"/>
    <property type="match status" value="1"/>
</dbReference>
<dbReference type="PANTHER" id="PTHR38773">
    <property type="entry name" value="PROTEIN SPRT"/>
    <property type="match status" value="1"/>
</dbReference>
<dbReference type="Proteomes" id="UP001212189">
    <property type="component" value="Chromosome"/>
</dbReference>
<protein>
    <submittedName>
        <fullName evidence="2">SprT family zinc-dependent metalloprotease</fullName>
    </submittedName>
</protein>
<evidence type="ECO:0000313" key="2">
    <source>
        <dbReference type="EMBL" id="WBE24318.1"/>
    </source>
</evidence>
<evidence type="ECO:0000313" key="3">
    <source>
        <dbReference type="Proteomes" id="UP001212189"/>
    </source>
</evidence>
<dbReference type="RefSeq" id="WP_269817260.1">
    <property type="nucleotide sequence ID" value="NZ_CP114976.1"/>
</dbReference>
<sequence length="165" mass="19536">MPDLIQQRVEDCYQQAERYFNCTFARPVISFKLRGQKAGVAHICENRLRFNPVLYKENREHFLQHTVAHEVAHLVTYQHYGNKIRAHGPQWQAVMQNVFQLPANRCHNYNVSRAPRTHYLYSCKCTDREPFALSAQRHARVKKGLYYLCKACKAQLVYLQQQVKR</sequence>
<name>A0AAE9VN45_9GAMM</name>
<dbReference type="KEGG" id="dce:O6P33_07980"/>
<dbReference type="NCBIfam" id="NF003421">
    <property type="entry name" value="PRK04860.1"/>
    <property type="match status" value="1"/>
</dbReference>
<reference evidence="2 3" key="1">
    <citation type="submission" date="2022-12" db="EMBL/GenBank/DDBJ databases">
        <title>Coexistence and Characterization of a Novel Tigecycline Resistance gene tet(X) variant and blaNDM-1 in a Pseudomonas caeni Isolate of Chicken Origin.</title>
        <authorList>
            <person name="Lu X."/>
            <person name="Zhang L."/>
            <person name="Li R."/>
            <person name="Wang Z."/>
        </authorList>
    </citation>
    <scope>NUCLEOTIDE SEQUENCE [LARGE SCALE GENOMIC DNA]</scope>
    <source>
        <strain evidence="2 3">CE14</strain>
    </source>
</reference>
<proteinExistence type="predicted"/>
<dbReference type="GO" id="GO:0008237">
    <property type="term" value="F:metallopeptidase activity"/>
    <property type="evidence" value="ECO:0007669"/>
    <property type="project" value="UniProtKB-KW"/>
</dbReference>
<keyword evidence="3" id="KW-1185">Reference proteome</keyword>
<accession>A0AAE9VN45</accession>
<organism evidence="2 3">
    <name type="scientific">Denitrificimonas caeni</name>
    <dbReference type="NCBI Taxonomy" id="521720"/>
    <lineage>
        <taxon>Bacteria</taxon>
        <taxon>Pseudomonadati</taxon>
        <taxon>Pseudomonadota</taxon>
        <taxon>Gammaproteobacteria</taxon>
        <taxon>Pseudomonadales</taxon>
        <taxon>Pseudomonadaceae</taxon>
        <taxon>Denitrificimonas</taxon>
    </lineage>
</organism>
<gene>
    <name evidence="2" type="ORF">O6P33_07980</name>
</gene>
<keyword evidence="2" id="KW-0378">Hydrolase</keyword>
<dbReference type="SMART" id="SM00731">
    <property type="entry name" value="SprT"/>
    <property type="match status" value="1"/>
</dbReference>
<keyword evidence="2" id="KW-0645">Protease</keyword>
<evidence type="ECO:0000259" key="1">
    <source>
        <dbReference type="SMART" id="SM00731"/>
    </source>
</evidence>
<feature type="domain" description="SprT-like" evidence="1">
    <location>
        <begin position="7"/>
        <end position="159"/>
    </location>
</feature>
<dbReference type="GO" id="GO:0006950">
    <property type="term" value="P:response to stress"/>
    <property type="evidence" value="ECO:0007669"/>
    <property type="project" value="UniProtKB-ARBA"/>
</dbReference>